<keyword evidence="5 6" id="KW-0482">Metalloprotease</keyword>
<feature type="domain" description="DUF7092" evidence="10">
    <location>
        <begin position="6"/>
        <end position="76"/>
    </location>
</feature>
<protein>
    <submittedName>
        <fullName evidence="11">M48 family metallopeptidase</fullName>
    </submittedName>
</protein>
<evidence type="ECO:0000256" key="8">
    <source>
        <dbReference type="SAM" id="Phobius"/>
    </source>
</evidence>
<evidence type="ECO:0000259" key="9">
    <source>
        <dbReference type="Pfam" id="PF01435"/>
    </source>
</evidence>
<dbReference type="Gene3D" id="3.30.2010.10">
    <property type="entry name" value="Metalloproteases ('zincins'), catalytic domain"/>
    <property type="match status" value="1"/>
</dbReference>
<evidence type="ECO:0000256" key="3">
    <source>
        <dbReference type="ARBA" id="ARBA00022801"/>
    </source>
</evidence>
<evidence type="ECO:0000256" key="2">
    <source>
        <dbReference type="ARBA" id="ARBA00022723"/>
    </source>
</evidence>
<gene>
    <name evidence="11" type="ORF">IHQ68_05605</name>
</gene>
<dbReference type="EMBL" id="JADBEO010000008">
    <property type="protein sequence ID" value="MDR4306093.1"/>
    <property type="molecule type" value="Genomic_DNA"/>
</dbReference>
<proteinExistence type="inferred from homology"/>
<dbReference type="InterPro" id="IPR051156">
    <property type="entry name" value="Mito/Outer_Membr_Metalloprot"/>
</dbReference>
<evidence type="ECO:0000313" key="12">
    <source>
        <dbReference type="Proteomes" id="UP001181622"/>
    </source>
</evidence>
<dbReference type="Proteomes" id="UP001181622">
    <property type="component" value="Unassembled WGS sequence"/>
</dbReference>
<keyword evidence="2" id="KW-0479">Metal-binding</keyword>
<evidence type="ECO:0000256" key="7">
    <source>
        <dbReference type="SAM" id="MobiDB-lite"/>
    </source>
</evidence>
<evidence type="ECO:0000259" key="10">
    <source>
        <dbReference type="Pfam" id="PF23368"/>
    </source>
</evidence>
<name>A0ABU1DDB6_9HYPH</name>
<evidence type="ECO:0000256" key="5">
    <source>
        <dbReference type="ARBA" id="ARBA00023049"/>
    </source>
</evidence>
<evidence type="ECO:0000313" key="11">
    <source>
        <dbReference type="EMBL" id="MDR4306093.1"/>
    </source>
</evidence>
<evidence type="ECO:0000256" key="4">
    <source>
        <dbReference type="ARBA" id="ARBA00022833"/>
    </source>
</evidence>
<dbReference type="Pfam" id="PF23368">
    <property type="entry name" value="DUF7092"/>
    <property type="match status" value="1"/>
</dbReference>
<keyword evidence="3 6" id="KW-0378">Hydrolase</keyword>
<organism evidence="11 12">
    <name type="scientific">Chelatococcus sambhunathii</name>
    <dbReference type="NCBI Taxonomy" id="363953"/>
    <lineage>
        <taxon>Bacteria</taxon>
        <taxon>Pseudomonadati</taxon>
        <taxon>Pseudomonadota</taxon>
        <taxon>Alphaproteobacteria</taxon>
        <taxon>Hyphomicrobiales</taxon>
        <taxon>Chelatococcaceae</taxon>
        <taxon>Chelatococcus</taxon>
    </lineage>
</organism>
<accession>A0ABU1DDB6</accession>
<keyword evidence="8" id="KW-0472">Membrane</keyword>
<sequence>MTTTGTAVFFDGLTSRRQDVHVALEHDLLILRPDGSRLDVWPYDALRELSAPDGMLRLSREGGPPLARLEIRDAALAGDVRRLSPRLGASLVAESGVTRKVVFWSLFAVVSLTIFGFFGIPQIAAAVTPLLPWSVDQRMGRAADVQLRAMLPTGPGDFECGAGSQERPGREALDRLSERLSDAAGLPVPVRIIAVRSEMVNALALPGGPIYLMDGLLQESISGDEIAGVLAHEIGHVAHRDGTRHALAAGGTSLVLGFVIGDFVGGAAAIAIAQAASEASYSREAERDADMYAVGLMKSLGADAKAVGTLLTRLTARDREDGKAAEDKEKKDQAEKPEAKDEGGSIMDWLSSHPQTAERQSAIDKAAGEGPTTPIMDAADYLALRRVCGPSR</sequence>
<dbReference type="InterPro" id="IPR055518">
    <property type="entry name" value="DUF7092"/>
</dbReference>
<dbReference type="RefSeq" id="WP_309389653.1">
    <property type="nucleotide sequence ID" value="NZ_JADBEO010000008.1"/>
</dbReference>
<dbReference type="InterPro" id="IPR001915">
    <property type="entry name" value="Peptidase_M48"/>
</dbReference>
<comment type="caution">
    <text evidence="11">The sequence shown here is derived from an EMBL/GenBank/DDBJ whole genome shotgun (WGS) entry which is preliminary data.</text>
</comment>
<feature type="domain" description="Peptidase M48" evidence="9">
    <location>
        <begin position="172"/>
        <end position="366"/>
    </location>
</feature>
<feature type="compositionally biased region" description="Basic and acidic residues" evidence="7">
    <location>
        <begin position="318"/>
        <end position="343"/>
    </location>
</feature>
<feature type="region of interest" description="Disordered" evidence="7">
    <location>
        <begin position="318"/>
        <end position="375"/>
    </location>
</feature>
<keyword evidence="4 6" id="KW-0862">Zinc</keyword>
<reference evidence="11" key="1">
    <citation type="submission" date="2020-10" db="EMBL/GenBank/DDBJ databases">
        <authorList>
            <person name="Abbas A."/>
            <person name="Razzaq R."/>
            <person name="Waqas M."/>
            <person name="Abbas N."/>
            <person name="Nielsen T.K."/>
            <person name="Hansen L.H."/>
            <person name="Hussain S."/>
            <person name="Shahid M."/>
        </authorList>
    </citation>
    <scope>NUCLEOTIDE SEQUENCE</scope>
    <source>
        <strain evidence="11">S14</strain>
    </source>
</reference>
<dbReference type="Pfam" id="PF01435">
    <property type="entry name" value="Peptidase_M48"/>
    <property type="match status" value="1"/>
</dbReference>
<dbReference type="PANTHER" id="PTHR22726">
    <property type="entry name" value="METALLOENDOPEPTIDASE OMA1"/>
    <property type="match status" value="1"/>
</dbReference>
<keyword evidence="1 6" id="KW-0645">Protease</keyword>
<dbReference type="CDD" id="cd07332">
    <property type="entry name" value="M48C_Oma1_like"/>
    <property type="match status" value="1"/>
</dbReference>
<keyword evidence="8" id="KW-1133">Transmembrane helix</keyword>
<dbReference type="PANTHER" id="PTHR22726:SF1">
    <property type="entry name" value="METALLOENDOPEPTIDASE OMA1, MITOCHONDRIAL"/>
    <property type="match status" value="1"/>
</dbReference>
<comment type="similarity">
    <text evidence="6">Belongs to the peptidase M48 family.</text>
</comment>
<evidence type="ECO:0000256" key="6">
    <source>
        <dbReference type="RuleBase" id="RU003983"/>
    </source>
</evidence>
<evidence type="ECO:0000256" key="1">
    <source>
        <dbReference type="ARBA" id="ARBA00022670"/>
    </source>
</evidence>
<keyword evidence="8" id="KW-0812">Transmembrane</keyword>
<comment type="cofactor">
    <cofactor evidence="6">
        <name>Zn(2+)</name>
        <dbReference type="ChEBI" id="CHEBI:29105"/>
    </cofactor>
    <text evidence="6">Binds 1 zinc ion per subunit.</text>
</comment>
<feature type="transmembrane region" description="Helical" evidence="8">
    <location>
        <begin position="101"/>
        <end position="120"/>
    </location>
</feature>
<keyword evidence="12" id="KW-1185">Reference proteome</keyword>